<dbReference type="GO" id="GO:0005737">
    <property type="term" value="C:cytoplasm"/>
    <property type="evidence" value="ECO:0007669"/>
    <property type="project" value="TreeGrafter"/>
</dbReference>
<feature type="compositionally biased region" description="Polar residues" evidence="7">
    <location>
        <begin position="126"/>
        <end position="148"/>
    </location>
</feature>
<feature type="region of interest" description="Disordered" evidence="7">
    <location>
        <begin position="77"/>
        <end position="148"/>
    </location>
</feature>
<keyword evidence="5 6" id="KW-0009">Actin-binding</keyword>
<evidence type="ECO:0000256" key="7">
    <source>
        <dbReference type="SAM" id="MobiDB-lite"/>
    </source>
</evidence>
<dbReference type="EMBL" id="VJMH01000052">
    <property type="protein sequence ID" value="KAF0719730.1"/>
    <property type="molecule type" value="Genomic_DNA"/>
</dbReference>
<evidence type="ECO:0000256" key="3">
    <source>
        <dbReference type="ARBA" id="ARBA00023123"/>
    </source>
</evidence>
<dbReference type="InterPro" id="IPR001849">
    <property type="entry name" value="PH_domain"/>
</dbReference>
<evidence type="ECO:0000313" key="12">
    <source>
        <dbReference type="EMBL" id="VFT78076.1"/>
    </source>
</evidence>
<dbReference type="InterPro" id="IPR001609">
    <property type="entry name" value="Myosin_head_motor_dom-like"/>
</dbReference>
<dbReference type="Pfam" id="PF00784">
    <property type="entry name" value="MyTH4"/>
    <property type="match status" value="1"/>
</dbReference>
<name>A0A485K8R0_9STRA</name>
<gene>
    <name evidence="12" type="primary">Aste57867_852</name>
    <name evidence="11" type="ORF">As57867_000851</name>
    <name evidence="12" type="ORF">ASTE57867_852</name>
</gene>
<reference evidence="12 13" key="1">
    <citation type="submission" date="2019-03" db="EMBL/GenBank/DDBJ databases">
        <authorList>
            <person name="Gaulin E."/>
            <person name="Dumas B."/>
        </authorList>
    </citation>
    <scope>NUCLEOTIDE SEQUENCE [LARGE SCALE GENOMIC DNA]</scope>
    <source>
        <strain evidence="12">CBS 568.67</strain>
    </source>
</reference>
<keyword evidence="13" id="KW-1185">Reference proteome</keyword>
<dbReference type="EMBL" id="CAADRA010000052">
    <property type="protein sequence ID" value="VFT78076.1"/>
    <property type="molecule type" value="Genomic_DNA"/>
</dbReference>
<dbReference type="SMART" id="SM00233">
    <property type="entry name" value="PH"/>
    <property type="match status" value="1"/>
</dbReference>
<feature type="region of interest" description="Actin-binding" evidence="6">
    <location>
        <begin position="760"/>
        <end position="782"/>
    </location>
</feature>
<evidence type="ECO:0000256" key="1">
    <source>
        <dbReference type="ARBA" id="ARBA00022741"/>
    </source>
</evidence>
<proteinExistence type="inferred from homology"/>
<dbReference type="SMART" id="SM00139">
    <property type="entry name" value="MyTH4"/>
    <property type="match status" value="1"/>
</dbReference>
<evidence type="ECO:0000256" key="4">
    <source>
        <dbReference type="ARBA" id="ARBA00023175"/>
    </source>
</evidence>
<dbReference type="GO" id="GO:0051015">
    <property type="term" value="F:actin filament binding"/>
    <property type="evidence" value="ECO:0007669"/>
    <property type="project" value="TreeGrafter"/>
</dbReference>
<dbReference type="Gene3D" id="1.10.10.820">
    <property type="match status" value="1"/>
</dbReference>
<dbReference type="PROSITE" id="PS00675">
    <property type="entry name" value="SIGMA54_INTERACT_1"/>
    <property type="match status" value="1"/>
</dbReference>
<evidence type="ECO:0000259" key="9">
    <source>
        <dbReference type="PROSITE" id="PS51016"/>
    </source>
</evidence>
<evidence type="ECO:0000259" key="8">
    <source>
        <dbReference type="PROSITE" id="PS50003"/>
    </source>
</evidence>
<dbReference type="InterPro" id="IPR011993">
    <property type="entry name" value="PH-like_dom_sf"/>
</dbReference>
<keyword evidence="3 6" id="KW-0518">Myosin</keyword>
<dbReference type="Pfam" id="PF00063">
    <property type="entry name" value="Myosin_head"/>
    <property type="match status" value="1"/>
</dbReference>
<reference evidence="11" key="2">
    <citation type="submission" date="2019-06" db="EMBL/GenBank/DDBJ databases">
        <title>Genomics analysis of Aphanomyces spp. identifies a new class of oomycete effector associated with host adaptation.</title>
        <authorList>
            <person name="Gaulin E."/>
        </authorList>
    </citation>
    <scope>NUCLEOTIDE SEQUENCE</scope>
    <source>
        <strain evidence="11">CBS 578.67</strain>
    </source>
</reference>
<keyword evidence="1 6" id="KW-0547">Nucleotide-binding</keyword>
<dbReference type="InterPro" id="IPR000857">
    <property type="entry name" value="MyTH4_dom"/>
</dbReference>
<comment type="similarity">
    <text evidence="6">Belongs to the TRAFAC class myosin-kinesin ATPase superfamily. Myosin family.</text>
</comment>
<evidence type="ECO:0000256" key="5">
    <source>
        <dbReference type="ARBA" id="ARBA00023203"/>
    </source>
</evidence>
<dbReference type="InterPro" id="IPR036961">
    <property type="entry name" value="Kinesin_motor_dom_sf"/>
</dbReference>
<dbReference type="InterPro" id="IPR025662">
    <property type="entry name" value="Sigma_54_int_dom_ATP-bd_1"/>
</dbReference>
<feature type="binding site" evidence="6">
    <location>
        <begin position="319"/>
        <end position="326"/>
    </location>
    <ligand>
        <name>ATP</name>
        <dbReference type="ChEBI" id="CHEBI:30616"/>
    </ligand>
</feature>
<evidence type="ECO:0000259" key="10">
    <source>
        <dbReference type="PROSITE" id="PS51456"/>
    </source>
</evidence>
<dbReference type="Pfam" id="PF00169">
    <property type="entry name" value="PH"/>
    <property type="match status" value="1"/>
</dbReference>
<accession>A0A485K8R0</accession>
<feature type="domain" description="PH" evidence="8">
    <location>
        <begin position="1759"/>
        <end position="1856"/>
    </location>
</feature>
<evidence type="ECO:0000313" key="13">
    <source>
        <dbReference type="Proteomes" id="UP000332933"/>
    </source>
</evidence>
<dbReference type="PROSITE" id="PS51016">
    <property type="entry name" value="MYTH4"/>
    <property type="match status" value="1"/>
</dbReference>
<dbReference type="PRINTS" id="PR00193">
    <property type="entry name" value="MYOSINHEAVY"/>
</dbReference>
<keyword evidence="2 6" id="KW-0067">ATP-binding</keyword>
<dbReference type="GO" id="GO:0016459">
    <property type="term" value="C:myosin complex"/>
    <property type="evidence" value="ECO:0007669"/>
    <property type="project" value="UniProtKB-KW"/>
</dbReference>
<dbReference type="Proteomes" id="UP000332933">
    <property type="component" value="Unassembled WGS sequence"/>
</dbReference>
<organism evidence="12 13">
    <name type="scientific">Aphanomyces stellatus</name>
    <dbReference type="NCBI Taxonomy" id="120398"/>
    <lineage>
        <taxon>Eukaryota</taxon>
        <taxon>Sar</taxon>
        <taxon>Stramenopiles</taxon>
        <taxon>Oomycota</taxon>
        <taxon>Saprolegniomycetes</taxon>
        <taxon>Saprolegniales</taxon>
        <taxon>Verrucalvaceae</taxon>
        <taxon>Aphanomyces</taxon>
    </lineage>
</organism>
<dbReference type="PANTHER" id="PTHR13140">
    <property type="entry name" value="MYOSIN"/>
    <property type="match status" value="1"/>
</dbReference>
<dbReference type="GO" id="GO:0000146">
    <property type="term" value="F:microfilament motor activity"/>
    <property type="evidence" value="ECO:0007669"/>
    <property type="project" value="TreeGrafter"/>
</dbReference>
<dbReference type="InterPro" id="IPR027417">
    <property type="entry name" value="P-loop_NTPase"/>
</dbReference>
<dbReference type="PANTHER" id="PTHR13140:SF845">
    <property type="entry name" value="MYOSIN-LIKE PROTEIN"/>
    <property type="match status" value="1"/>
</dbReference>
<dbReference type="Gene3D" id="1.20.58.530">
    <property type="match status" value="1"/>
</dbReference>
<dbReference type="PROSITE" id="PS50003">
    <property type="entry name" value="PH_DOMAIN"/>
    <property type="match status" value="1"/>
</dbReference>
<dbReference type="Gene3D" id="1.20.120.720">
    <property type="entry name" value="Myosin VI head, motor domain, U50 subdomain"/>
    <property type="match status" value="1"/>
</dbReference>
<dbReference type="GO" id="GO:0016020">
    <property type="term" value="C:membrane"/>
    <property type="evidence" value="ECO:0007669"/>
    <property type="project" value="TreeGrafter"/>
</dbReference>
<dbReference type="SUPFAM" id="SSF50729">
    <property type="entry name" value="PH domain-like"/>
    <property type="match status" value="1"/>
</dbReference>
<dbReference type="Gene3D" id="1.25.40.530">
    <property type="entry name" value="MyTH4 domain"/>
    <property type="match status" value="1"/>
</dbReference>
<dbReference type="SMART" id="SM00242">
    <property type="entry name" value="MYSc"/>
    <property type="match status" value="1"/>
</dbReference>
<dbReference type="SUPFAM" id="SSF52540">
    <property type="entry name" value="P-loop containing nucleoside triphosphate hydrolases"/>
    <property type="match status" value="1"/>
</dbReference>
<sequence>MASYYLHSDEAATMTRREGPWTLAQVQKAFATGRVLDQTLISCDEDPAVLSLAERPSLRAKMPHKAVASWSVDINMGGKAITPPKSTPRPPPPLQKRPTTPASSDSMGRYSYTSNRSSNNLDENEASNATTSQSTNVDVPVNVGTSNQDELEPLIHVHLRQDMRGDGDADVLSASSFKAPRGDAKGRTRRSFQSAPIDDKMQPAKHLANEDVLTPPGPPPLSFPFEYVTNLAQLPPTTHEATVVDCLSQRYVHDNVYTFVGKLLVSMNPFRPIQTLELVHDYTSPQARFDRPPHVYSIASAAFEAAWTSGKPQSIVISGESGSGKSEVTKLCMQYFSSMTRPTAVVSAGTVDLEAMLLACSPILDAFGNAKTTHNDNSSRFGKLLKLQLNDGGKIESCSITSYLLEKSRLTHVESNERNFHVLYQVAAALHPDHSFAYLAGASPMPDDVAAYDATLGALNALRFQGEETSDILSICSGILHLGNITFTDPLNPKNASPQSPIVLAAASFRCSVAALVERLTVRRLRVRGESMDMPLEGSQAVANRDALAKTLYSRLFEWLLRRINVTMQSAATDSDPSRPCILLVDIFGFEAYAKNGFEQLCINFANEKLQQLFHTVVFDEAVQRYRSEGLDVPQLLPVAFDVLELLEGKPKGIFILLDDEVSIPKASDTTLLSKIVAAHTKATVFQPASKSSTLMFTVVHYAQPVTYDCSDFLVKNKDYVAEDILDFLQHECMPLIQATASLRLVKAEATIGATFRKQLRELMALLHATDSHFIRCIKPNAFKLPCVVDRPYVLAQLRQMGIFKALAMHHGGLFPYQMSHRDFFQSNRTLARGVSIDEVASWKERCVALVQQFPQPTGFQIGNHSVFSSMEMFEWLSRARLAAQVARVAVDQCCRDLQTMVMTSSNDVSAMEACLTTAHHWTIEAKLQDMRDKAALMMRLRAKAPPYDIDIMAHDLSLCALWHLQDDPLAVAYRVLYHQQRRVHQVEHDIRSMLASKVIDIHGLESTLASYASTIDRLLVDQARGALAYIASTEGNVILELQLAVTQSAVDGAMLRSHFAKWNGDVVDQVVAALRHGHARSVGMNATLGICDELRKLRATLQTLTRGTASHGLTALKECINVNFLDDTHDMDDVVWQQWQDEVNLSREIVDNFDHVHKLLGKAWLSKVPQEHIFLNLCDRIEEVSAAFGIAFDTTVESEAFGMLAKIRSEKMFVVEVESTLTATPEYPRKAHIHIERLRYLGSLIPTPPLYDKTEIAADVCTFLCTLRHATKAMFESTSTAAVDSAYSHVEVILRQGHKQFDLLATDKWFRTIAYVLEAEQETAHTLVDLKRQSVRVAAHLKHAITANCKEWLVEGLDRVELFDLGRDYTIRDVVLRAKDAVQAIQNLRHELRHVRNLYEPFIPIGQTQCKAIDVVDPTILRSVLDKAIEYDPQLRLGLIRGCRRRLHSRLLKRATRLLKDIQKAQAAFAACQFVVIHPDKDTLRNSLGLFEITGNNFRRVHIRGSNMYSFHNFLCSVTQFDLTTDRLRDFGHVCAKLHFHCPERTRAEWLVTLSTEKFLQEQLKWALKDRGGVAHVLDITLAVKEIFFQRCGSSFDVSNFPRLRHKHVFAVSTDAPLGTSLTTLTSSENRIALHMSKHIFGYLGVLPTLYALRLGRELILTGLESRRLADEIYTQLVHQLLSCRSNSPPSRREDLCWDLVLLCVTTFPPSDGWWNYLEYFFRRRDKLALVRHLHQPKPPTVAPPTMETLFHRVSPKGIYVEGHVQLTMGSQKIKKAWLVLENSKLFYFKDESYRHDARAVLDIVSADDIQLASTGLVFTLHLPCRTKKNASWTLHFQSQVDQTEWYQAMQTAKLAHWQTALAAVTLTTAATAAQTS</sequence>
<dbReference type="PROSITE" id="PS51456">
    <property type="entry name" value="MYOSIN_MOTOR"/>
    <property type="match status" value="1"/>
</dbReference>
<dbReference type="Gene3D" id="3.40.850.10">
    <property type="entry name" value="Kinesin motor domain"/>
    <property type="match status" value="1"/>
</dbReference>
<dbReference type="GO" id="GO:0007015">
    <property type="term" value="P:actin filament organization"/>
    <property type="evidence" value="ECO:0007669"/>
    <property type="project" value="TreeGrafter"/>
</dbReference>
<evidence type="ECO:0000256" key="2">
    <source>
        <dbReference type="ARBA" id="ARBA00022840"/>
    </source>
</evidence>
<dbReference type="GO" id="GO:0005524">
    <property type="term" value="F:ATP binding"/>
    <property type="evidence" value="ECO:0007669"/>
    <property type="project" value="UniProtKB-UniRule"/>
</dbReference>
<dbReference type="OrthoDB" id="62506at2759"/>
<dbReference type="Gene3D" id="2.30.29.30">
    <property type="entry name" value="Pleckstrin-homology domain (PH domain)/Phosphotyrosine-binding domain (PTB)"/>
    <property type="match status" value="1"/>
</dbReference>
<protein>
    <submittedName>
        <fullName evidence="12">Aste57867_852 protein</fullName>
    </submittedName>
</protein>
<feature type="domain" description="Myosin motor" evidence="10">
    <location>
        <begin position="227"/>
        <end position="882"/>
    </location>
</feature>
<evidence type="ECO:0000313" key="11">
    <source>
        <dbReference type="EMBL" id="KAF0719730.1"/>
    </source>
</evidence>
<feature type="compositionally biased region" description="Low complexity" evidence="7">
    <location>
        <begin position="109"/>
        <end position="120"/>
    </location>
</feature>
<feature type="compositionally biased region" description="Pro residues" evidence="7">
    <location>
        <begin position="85"/>
        <end position="95"/>
    </location>
</feature>
<keyword evidence="4 6" id="KW-0505">Motor protein</keyword>
<feature type="domain" description="MyTH4" evidence="9">
    <location>
        <begin position="1614"/>
        <end position="1766"/>
    </location>
</feature>
<evidence type="ECO:0000256" key="6">
    <source>
        <dbReference type="PROSITE-ProRule" id="PRU00782"/>
    </source>
</evidence>
<dbReference type="CDD" id="cd00124">
    <property type="entry name" value="MYSc"/>
    <property type="match status" value="1"/>
</dbReference>
<dbReference type="InterPro" id="IPR038185">
    <property type="entry name" value="MyTH4_dom_sf"/>
</dbReference>